<protein>
    <submittedName>
        <fullName evidence="2">Uncharacterized protein</fullName>
    </submittedName>
</protein>
<organism evidence="2 3">
    <name type="scientific">Coleophoma cylindrospora</name>
    <dbReference type="NCBI Taxonomy" id="1849047"/>
    <lineage>
        <taxon>Eukaryota</taxon>
        <taxon>Fungi</taxon>
        <taxon>Dikarya</taxon>
        <taxon>Ascomycota</taxon>
        <taxon>Pezizomycotina</taxon>
        <taxon>Leotiomycetes</taxon>
        <taxon>Helotiales</taxon>
        <taxon>Dermateaceae</taxon>
        <taxon>Coleophoma</taxon>
    </lineage>
</organism>
<feature type="region of interest" description="Disordered" evidence="1">
    <location>
        <begin position="1"/>
        <end position="74"/>
    </location>
</feature>
<dbReference type="Proteomes" id="UP000256645">
    <property type="component" value="Unassembled WGS sequence"/>
</dbReference>
<keyword evidence="3" id="KW-1185">Reference proteome</keyword>
<comment type="caution">
    <text evidence="2">The sequence shown here is derived from an EMBL/GenBank/DDBJ whole genome shotgun (WGS) entry which is preliminary data.</text>
</comment>
<proteinExistence type="predicted"/>
<accession>A0A3D8S158</accession>
<reference evidence="2 3" key="1">
    <citation type="journal article" date="2018" name="IMA Fungus">
        <title>IMA Genome-F 9: Draft genome sequence of Annulohypoxylon stygium, Aspergillus mulundensis, Berkeleyomyces basicola (syn. Thielaviopsis basicola), Ceratocystis smalleyi, two Cercospora beticola strains, Coleophoma cylindrospora, Fusarium fracticaudum, Phialophora cf. hyalina, and Morchella septimelata.</title>
        <authorList>
            <person name="Wingfield B.D."/>
            <person name="Bills G.F."/>
            <person name="Dong Y."/>
            <person name="Huang W."/>
            <person name="Nel W.J."/>
            <person name="Swalarsk-Parry B.S."/>
            <person name="Vaghefi N."/>
            <person name="Wilken P.M."/>
            <person name="An Z."/>
            <person name="de Beer Z.W."/>
            <person name="De Vos L."/>
            <person name="Chen L."/>
            <person name="Duong T.A."/>
            <person name="Gao Y."/>
            <person name="Hammerbacher A."/>
            <person name="Kikkert J.R."/>
            <person name="Li Y."/>
            <person name="Li H."/>
            <person name="Li K."/>
            <person name="Li Q."/>
            <person name="Liu X."/>
            <person name="Ma X."/>
            <person name="Naidoo K."/>
            <person name="Pethybridge S.J."/>
            <person name="Sun J."/>
            <person name="Steenkamp E.T."/>
            <person name="van der Nest M.A."/>
            <person name="van Wyk S."/>
            <person name="Wingfield M.J."/>
            <person name="Xiong C."/>
            <person name="Yue Q."/>
            <person name="Zhang X."/>
        </authorList>
    </citation>
    <scope>NUCLEOTIDE SEQUENCE [LARGE SCALE GENOMIC DNA]</scope>
    <source>
        <strain evidence="2 3">BP6252</strain>
    </source>
</reference>
<sequence length="74" mass="7925">MCLKLRGPPDQAEKDGPATEAPRIAYAEPKQSSPRASYDDSARFRANRYGQGARGQNEQDAAAVGMHMGFGGRG</sequence>
<evidence type="ECO:0000256" key="1">
    <source>
        <dbReference type="SAM" id="MobiDB-lite"/>
    </source>
</evidence>
<gene>
    <name evidence="2" type="ORF">BP6252_04634</name>
</gene>
<name>A0A3D8S158_9HELO</name>
<evidence type="ECO:0000313" key="3">
    <source>
        <dbReference type="Proteomes" id="UP000256645"/>
    </source>
</evidence>
<dbReference type="EMBL" id="PDLM01000004">
    <property type="protein sequence ID" value="RDW79996.1"/>
    <property type="molecule type" value="Genomic_DNA"/>
</dbReference>
<dbReference type="AlphaFoldDB" id="A0A3D8S158"/>
<evidence type="ECO:0000313" key="2">
    <source>
        <dbReference type="EMBL" id="RDW79996.1"/>
    </source>
</evidence>